<reference evidence="2" key="1">
    <citation type="submission" date="2022-10" db="EMBL/GenBank/DDBJ databases">
        <title>Algoriphagus sp. a novel bacteria isolate from halophytes salicornia europaea.</title>
        <authorList>
            <person name="Peng Y."/>
            <person name="Jiang L."/>
            <person name="Lee J."/>
        </authorList>
    </citation>
    <scope>NUCLEOTIDE SEQUENCE</scope>
    <source>
        <strain evidence="2">TR-M5</strain>
    </source>
</reference>
<accession>A0ABY6MIL4</accession>
<organism evidence="2 3">
    <name type="scientific">Algoriphagus halophytocola</name>
    <dbReference type="NCBI Taxonomy" id="2991499"/>
    <lineage>
        <taxon>Bacteria</taxon>
        <taxon>Pseudomonadati</taxon>
        <taxon>Bacteroidota</taxon>
        <taxon>Cytophagia</taxon>
        <taxon>Cytophagales</taxon>
        <taxon>Cyclobacteriaceae</taxon>
        <taxon>Algoriphagus</taxon>
    </lineage>
</organism>
<dbReference type="SUPFAM" id="SSF109854">
    <property type="entry name" value="DinB/YfiT-like putative metalloenzymes"/>
    <property type="match status" value="1"/>
</dbReference>
<keyword evidence="1" id="KW-0732">Signal</keyword>
<dbReference type="InterPro" id="IPR007061">
    <property type="entry name" value="MST-like"/>
</dbReference>
<dbReference type="RefSeq" id="WP_264810192.1">
    <property type="nucleotide sequence ID" value="NZ_CP110226.1"/>
</dbReference>
<evidence type="ECO:0000313" key="3">
    <source>
        <dbReference type="Proteomes" id="UP001163156"/>
    </source>
</evidence>
<feature type="chain" id="PRO_5047155091" evidence="1">
    <location>
        <begin position="21"/>
        <end position="186"/>
    </location>
</feature>
<evidence type="ECO:0000256" key="1">
    <source>
        <dbReference type="SAM" id="SignalP"/>
    </source>
</evidence>
<protein>
    <submittedName>
        <fullName evidence="2">DinB family protein</fullName>
    </submittedName>
</protein>
<dbReference type="Gene3D" id="1.20.120.450">
    <property type="entry name" value="dinb family like domain"/>
    <property type="match status" value="1"/>
</dbReference>
<dbReference type="InterPro" id="IPR034660">
    <property type="entry name" value="DinB/YfiT-like"/>
</dbReference>
<gene>
    <name evidence="2" type="ORF">OM944_03865</name>
</gene>
<evidence type="ECO:0000313" key="2">
    <source>
        <dbReference type="EMBL" id="UZD23630.1"/>
    </source>
</evidence>
<keyword evidence="3" id="KW-1185">Reference proteome</keyword>
<name>A0ABY6MIL4_9BACT</name>
<dbReference type="Pfam" id="PF04978">
    <property type="entry name" value="MST"/>
    <property type="match status" value="1"/>
</dbReference>
<dbReference type="EMBL" id="CP110226">
    <property type="protein sequence ID" value="UZD23630.1"/>
    <property type="molecule type" value="Genomic_DNA"/>
</dbReference>
<sequence>MKQSLLILLMLIQGATYSFAQLTISPAKGYDHDIGNMISMLEDLRARIIRSTEGLNQAQTDFLLDEKANRIGAMIMHLAATEVYYQAYTFERRSFNEEEKAKWETALYLGEDARNEFVGKPISYYLDAWTEVRVKTKELLKTKDDDWFSSNIEGEKVSNHWAWFHVMEHQANHMGQINMLRSRLPE</sequence>
<feature type="signal peptide" evidence="1">
    <location>
        <begin position="1"/>
        <end position="20"/>
    </location>
</feature>
<dbReference type="Proteomes" id="UP001163156">
    <property type="component" value="Chromosome"/>
</dbReference>
<proteinExistence type="predicted"/>